<accession>A0A8H7D9G6</accession>
<dbReference type="OrthoDB" id="3356389at2759"/>
<sequence length="725" mass="80915">MQNKKAQRKAGSFAQFLSFSPLHDAHNQLWNALLPLSPFRALTSDDIAKAHPALAVWETATDSISILAYDNGDTSNRSNTNLLLVEAMLRFCEYGASIPDISGTDQTGILRQRFVGLKRHIEEALLSEARSDEKLECQERSDAQCDLDLVRDWAAEIREELLRPGQRTEHWCHDSLPWILGYLTTWEDIEFSILSESGITLVMREIIEAPAIPVVSYMQPIRGWATSILHRWKTRPEVDALPVSEKTRLGLDIDLPSDTPAPSTNTYSTSPIFHRIGEIASDFQELKEALTDKASADHSRIFRALDKVAAWKAETEPLTAQSIRDALSRLQTTPGLRHPAKEVGDRIYSVMAEFTDPNAHLQRRVTGFSYYSSPSPTFHLTFRDKKTLPGAIQGMGAFRRELLDDRIWDDITIETNATEPIDVLFNKFISTANLQHQHPLAPLTNFSFASTPDPFRSYAGKTKEEVEELRERLWEVSPGRFVQGRAQDLGVTNDQIVYYSRSPFNRLGVPDLTMKQPRERTLPPSCVAPEHWIHPSAPPGGETVWEYLPSLAFVGTGHDLYPGAATPPLIASHVYVPRLFEQLGIYPHAAYRQGPTKDCTPVKLEPPLTASQARALLGRAIQYEVPAVPLPPLPEGARPKKKRREDPAPIFWGVVWGVNDDDPAALELRIFTGGQHQEASATLTVGASCAVPTNRIDTTLPFTPKWVGTLELVNERETAEGNPSA</sequence>
<name>A0A8H7D9G6_9AGAR</name>
<gene>
    <name evidence="1" type="ORF">MSAN_01019700</name>
</gene>
<evidence type="ECO:0000313" key="2">
    <source>
        <dbReference type="Proteomes" id="UP000623467"/>
    </source>
</evidence>
<organism evidence="1 2">
    <name type="scientific">Mycena sanguinolenta</name>
    <dbReference type="NCBI Taxonomy" id="230812"/>
    <lineage>
        <taxon>Eukaryota</taxon>
        <taxon>Fungi</taxon>
        <taxon>Dikarya</taxon>
        <taxon>Basidiomycota</taxon>
        <taxon>Agaricomycotina</taxon>
        <taxon>Agaricomycetes</taxon>
        <taxon>Agaricomycetidae</taxon>
        <taxon>Agaricales</taxon>
        <taxon>Marasmiineae</taxon>
        <taxon>Mycenaceae</taxon>
        <taxon>Mycena</taxon>
    </lineage>
</organism>
<keyword evidence="2" id="KW-1185">Reference proteome</keyword>
<evidence type="ECO:0000313" key="1">
    <source>
        <dbReference type="EMBL" id="KAF7363626.1"/>
    </source>
</evidence>
<dbReference type="Proteomes" id="UP000623467">
    <property type="component" value="Unassembled WGS sequence"/>
</dbReference>
<dbReference type="AlphaFoldDB" id="A0A8H7D9G6"/>
<proteinExistence type="predicted"/>
<reference evidence="1" key="1">
    <citation type="submission" date="2020-05" db="EMBL/GenBank/DDBJ databases">
        <title>Mycena genomes resolve the evolution of fungal bioluminescence.</title>
        <authorList>
            <person name="Tsai I.J."/>
        </authorList>
    </citation>
    <scope>NUCLEOTIDE SEQUENCE</scope>
    <source>
        <strain evidence="1">160909Yilan</strain>
    </source>
</reference>
<dbReference type="EMBL" id="JACAZH010000007">
    <property type="protein sequence ID" value="KAF7363626.1"/>
    <property type="molecule type" value="Genomic_DNA"/>
</dbReference>
<comment type="caution">
    <text evidence="1">The sequence shown here is derived from an EMBL/GenBank/DDBJ whole genome shotgun (WGS) entry which is preliminary data.</text>
</comment>
<protein>
    <submittedName>
        <fullName evidence="1">Uncharacterized protein</fullName>
    </submittedName>
</protein>